<dbReference type="AlphaFoldDB" id="A0AAD8MMU8"/>
<dbReference type="GO" id="GO:0034388">
    <property type="term" value="C:Pwp2p-containing subcomplex of 90S preribosome"/>
    <property type="evidence" value="ECO:0007669"/>
    <property type="project" value="TreeGrafter"/>
</dbReference>
<accession>A0AAD8MMU8</accession>
<dbReference type="PANTHER" id="PTHR23271">
    <property type="entry name" value="HEPATOCELLULAR CARCINOMA-ASSOCIATED ANTIGEN 66"/>
    <property type="match status" value="1"/>
</dbReference>
<dbReference type="InterPro" id="IPR056907">
    <property type="entry name" value="UTP6_C"/>
</dbReference>
<keyword evidence="9" id="KW-1185">Reference proteome</keyword>
<gene>
    <name evidence="8" type="ORF">POM88_025750</name>
</gene>
<feature type="domain" description="U3 small nucleolar RNA-associated protein 6 N-terminal" evidence="6">
    <location>
        <begin position="9"/>
        <end position="99"/>
    </location>
</feature>
<comment type="subcellular location">
    <subcellularLocation>
        <location evidence="1">Nucleus</location>
        <location evidence="1">Nucleolus</location>
    </subcellularLocation>
</comment>
<evidence type="ECO:0000256" key="3">
    <source>
        <dbReference type="ARBA" id="ARBA00022552"/>
    </source>
</evidence>
<evidence type="ECO:0000259" key="7">
    <source>
        <dbReference type="Pfam" id="PF24892"/>
    </source>
</evidence>
<dbReference type="Proteomes" id="UP001237642">
    <property type="component" value="Unassembled WGS sequence"/>
</dbReference>
<comment type="similarity">
    <text evidence="2">Belongs to the UTP6 family.</text>
</comment>
<reference evidence="8" key="1">
    <citation type="submission" date="2023-02" db="EMBL/GenBank/DDBJ databases">
        <title>Genome of toxic invasive species Heracleum sosnowskyi carries increased number of genes despite the absence of recent whole-genome duplications.</title>
        <authorList>
            <person name="Schelkunov M."/>
            <person name="Shtratnikova V."/>
            <person name="Makarenko M."/>
            <person name="Klepikova A."/>
            <person name="Omelchenko D."/>
            <person name="Novikova G."/>
            <person name="Obukhova E."/>
            <person name="Bogdanov V."/>
            <person name="Penin A."/>
            <person name="Logacheva M."/>
        </authorList>
    </citation>
    <scope>NUCLEOTIDE SEQUENCE</scope>
    <source>
        <strain evidence="8">Hsosn_3</strain>
        <tissue evidence="8">Leaf</tissue>
    </source>
</reference>
<keyword evidence="4" id="KW-0677">Repeat</keyword>
<evidence type="ECO:0000259" key="6">
    <source>
        <dbReference type="Pfam" id="PF08640"/>
    </source>
</evidence>
<dbReference type="GO" id="GO:0030515">
    <property type="term" value="F:snoRNA binding"/>
    <property type="evidence" value="ECO:0007669"/>
    <property type="project" value="InterPro"/>
</dbReference>
<evidence type="ECO:0000313" key="9">
    <source>
        <dbReference type="Proteomes" id="UP001237642"/>
    </source>
</evidence>
<dbReference type="Pfam" id="PF24892">
    <property type="entry name" value="UTP6_C"/>
    <property type="match status" value="1"/>
</dbReference>
<proteinExistence type="inferred from homology"/>
<feature type="domain" description="U3 small nucleolar RNA-associated protein 6 homolog C-terminal" evidence="7">
    <location>
        <begin position="352"/>
        <end position="641"/>
    </location>
</feature>
<evidence type="ECO:0000256" key="1">
    <source>
        <dbReference type="ARBA" id="ARBA00004604"/>
    </source>
</evidence>
<dbReference type="Pfam" id="PF08640">
    <property type="entry name" value="U3_assoc_6"/>
    <property type="match status" value="1"/>
</dbReference>
<dbReference type="InterPro" id="IPR003107">
    <property type="entry name" value="HAT"/>
</dbReference>
<keyword evidence="3" id="KW-0698">rRNA processing</keyword>
<dbReference type="InterPro" id="IPR011990">
    <property type="entry name" value="TPR-like_helical_dom_sf"/>
</dbReference>
<dbReference type="SUPFAM" id="SSF48452">
    <property type="entry name" value="TPR-like"/>
    <property type="match status" value="2"/>
</dbReference>
<organism evidence="8 9">
    <name type="scientific">Heracleum sosnowskyi</name>
    <dbReference type="NCBI Taxonomy" id="360622"/>
    <lineage>
        <taxon>Eukaryota</taxon>
        <taxon>Viridiplantae</taxon>
        <taxon>Streptophyta</taxon>
        <taxon>Embryophyta</taxon>
        <taxon>Tracheophyta</taxon>
        <taxon>Spermatophyta</taxon>
        <taxon>Magnoliopsida</taxon>
        <taxon>eudicotyledons</taxon>
        <taxon>Gunneridae</taxon>
        <taxon>Pentapetalae</taxon>
        <taxon>asterids</taxon>
        <taxon>campanulids</taxon>
        <taxon>Apiales</taxon>
        <taxon>Apiaceae</taxon>
        <taxon>Apioideae</taxon>
        <taxon>apioid superclade</taxon>
        <taxon>Tordylieae</taxon>
        <taxon>Tordyliinae</taxon>
        <taxon>Heracleum</taxon>
    </lineage>
</organism>
<evidence type="ECO:0000256" key="4">
    <source>
        <dbReference type="ARBA" id="ARBA00022737"/>
    </source>
</evidence>
<comment type="caution">
    <text evidence="8">The sequence shown here is derived from an EMBL/GenBank/DDBJ whole genome shotgun (WGS) entry which is preliminary data.</text>
</comment>
<dbReference type="GO" id="GO:0032040">
    <property type="term" value="C:small-subunit processome"/>
    <property type="evidence" value="ECO:0007669"/>
    <property type="project" value="TreeGrafter"/>
</dbReference>
<keyword evidence="5" id="KW-0539">Nucleus</keyword>
<dbReference type="SMART" id="SM00386">
    <property type="entry name" value="HAT"/>
    <property type="match status" value="7"/>
</dbReference>
<protein>
    <submittedName>
        <fullName evidence="8">U3 small nucleolar RNA-associated protein 6-like</fullName>
    </submittedName>
</protein>
<evidence type="ECO:0000313" key="8">
    <source>
        <dbReference type="EMBL" id="KAK1379006.1"/>
    </source>
</evidence>
<dbReference type="Gene3D" id="1.25.40.10">
    <property type="entry name" value="Tetratricopeptide repeat domain"/>
    <property type="match status" value="2"/>
</dbReference>
<dbReference type="InterPro" id="IPR013949">
    <property type="entry name" value="Utp6"/>
</dbReference>
<name>A0AAD8MMU8_9APIA</name>
<dbReference type="PANTHER" id="PTHR23271:SF1">
    <property type="entry name" value="U3 SMALL NUCLEOLAR RNA-ASSOCIATED PROTEIN 6 HOMOLOG"/>
    <property type="match status" value="1"/>
</dbReference>
<dbReference type="EMBL" id="JAUIZM010000006">
    <property type="protein sequence ID" value="KAK1379006.1"/>
    <property type="molecule type" value="Genomic_DNA"/>
</dbReference>
<evidence type="ECO:0000256" key="2">
    <source>
        <dbReference type="ARBA" id="ARBA00010734"/>
    </source>
</evidence>
<evidence type="ECO:0000256" key="5">
    <source>
        <dbReference type="ARBA" id="ARBA00023242"/>
    </source>
</evidence>
<sequence length="654" mass="75433">MADVVQYKLERMVKELDDLDRRNLFSKLEISEIVKQRRKFEYRLKRPSPLIQDYLNYIDYEKNLDTLRILRRKAVSRELKDKGNKRMKKSVSDYSGIRRIVDIYKLATNRFKGHLDIWFQYLEFCRQKRNGHLKKALAQVVRFHPKVPGVWIYAAAWEFDTNLNVASARALMHAGLRACPTSVDLWVEYIRMELTYLNKLKARKVALGEDEGTLSREDHDPADEQWRDENKELFMALNDKKDKDEASDTRNGEVEKKSDLFGEQGLSILETVYSNAIKALPSDFSLRTRLLEILEATELAHSEEMKNKILADMRRDFSKEPEYWDWLAKSEAVQLQNTHGMSGDISLKKLQKAIQIYEEAVEFVPSDLMFKHYTKFLMDAIVQQNGKIGSSALANGVDSISQIIMVYEKAERMDCLTEDLSCQHVTFLMELGRSDEARKLAERLCSGKFLDAVRLWDLRLSMEIRCITEKSHSLSKIDLAVVFELFKSILMRISVTEAQSLWLMALKFFGDQRRYFNKLVEMSLGLLAKYGGSDDGFSLSSAIVKIYLQKDGIQSAREVYKRYLALPHPGLALYRSGIEVEQNLASAGDKSSLVEVKRLFESALATYDQDVSLWQDYHNMEIKMGTSEAAAAVHWRARKMLKDNAALLTSESLS</sequence>
<dbReference type="InterPro" id="IPR055347">
    <property type="entry name" value="UTP6_N"/>
</dbReference>
<dbReference type="GO" id="GO:0000462">
    <property type="term" value="P:maturation of SSU-rRNA from tricistronic rRNA transcript (SSU-rRNA, 5.8S rRNA, LSU-rRNA)"/>
    <property type="evidence" value="ECO:0007669"/>
    <property type="project" value="InterPro"/>
</dbReference>
<reference evidence="8" key="2">
    <citation type="submission" date="2023-05" db="EMBL/GenBank/DDBJ databases">
        <authorList>
            <person name="Schelkunov M.I."/>
        </authorList>
    </citation>
    <scope>NUCLEOTIDE SEQUENCE</scope>
    <source>
        <strain evidence="8">Hsosn_3</strain>
        <tissue evidence="8">Leaf</tissue>
    </source>
</reference>